<dbReference type="OrthoDB" id="5498726at2"/>
<reference evidence="2 3" key="1">
    <citation type="submission" date="2018-05" db="EMBL/GenBank/DDBJ databases">
        <title>Abyssibacter profundi OUC007T gen. nov., sp. nov, a marine bacterium isolated from seawater of the Mariana Trench.</title>
        <authorList>
            <person name="Zhou S."/>
        </authorList>
    </citation>
    <scope>NUCLEOTIDE SEQUENCE [LARGE SCALE GENOMIC DNA]</scope>
    <source>
        <strain evidence="2 3">OUC007</strain>
    </source>
</reference>
<keyword evidence="3" id="KW-1185">Reference proteome</keyword>
<accession>A0A363UMT6</accession>
<dbReference type="Proteomes" id="UP000251800">
    <property type="component" value="Unassembled WGS sequence"/>
</dbReference>
<evidence type="ECO:0000313" key="3">
    <source>
        <dbReference type="Proteomes" id="UP000251800"/>
    </source>
</evidence>
<feature type="chain" id="PRO_5016629130" evidence="1">
    <location>
        <begin position="21"/>
        <end position="460"/>
    </location>
</feature>
<dbReference type="PROSITE" id="PS51257">
    <property type="entry name" value="PROKAR_LIPOPROTEIN"/>
    <property type="match status" value="1"/>
</dbReference>
<comment type="caution">
    <text evidence="2">The sequence shown here is derived from an EMBL/GenBank/DDBJ whole genome shotgun (WGS) entry which is preliminary data.</text>
</comment>
<dbReference type="Pfam" id="PF16148">
    <property type="entry name" value="DUF4856"/>
    <property type="match status" value="1"/>
</dbReference>
<feature type="signal peptide" evidence="1">
    <location>
        <begin position="1"/>
        <end position="20"/>
    </location>
</feature>
<dbReference type="AlphaFoldDB" id="A0A363UMT6"/>
<sequence length="460" mass="48997">MTRRHLAPLAAGLGSLALLAACSDTDGTIAVSGDEFMVPTTYSFESQFEAGASSVSYQGQVCRQTLIIALDNAVRDASEISSSEYRGSSVPYFDDTIAGDIAAQNTQTVLGTTLPVPEAVDTLGELCGTKHLKEKFAGNDTVTDWKDWNTEFQGVSGQSNAEAFLRDLITAVSNQAEQGTNAPGEPHYVSTTGIDYAQYIQKFLLGAVVFAQGTDDYLDNDPATPGKGLLASAEQAGSNPYSALEHQWDEGFGYFGAARRYADRSDDVNRDGVVDDNNDGFIDVRSEHNFGASTNAAKRDVGADPSSPTDFTTAAFEAFLTGRAVITAAGVGFDDMSSDQQAALLTARDDAVSTWEQAIAATIVHYINDVLDAMAERDTNASAGLADLAKAWAEMKGFALGLQFNPASPMNVGSRFADLHALLDDQPALTNDPTYRQDLLEARALIGTTYGFSQANLEAW</sequence>
<name>A0A363UMT6_9GAMM</name>
<dbReference type="InterPro" id="IPR032331">
    <property type="entry name" value="DUF4856"/>
</dbReference>
<keyword evidence="1" id="KW-0732">Signal</keyword>
<proteinExistence type="predicted"/>
<dbReference type="EMBL" id="QEQK01000004">
    <property type="protein sequence ID" value="PWN56732.1"/>
    <property type="molecule type" value="Genomic_DNA"/>
</dbReference>
<dbReference type="RefSeq" id="WP_109719329.1">
    <property type="nucleotide sequence ID" value="NZ_QEQK01000004.1"/>
</dbReference>
<evidence type="ECO:0000256" key="1">
    <source>
        <dbReference type="SAM" id="SignalP"/>
    </source>
</evidence>
<protein>
    <submittedName>
        <fullName evidence="2">DUF4856 domain-containing protein</fullName>
    </submittedName>
</protein>
<gene>
    <name evidence="2" type="ORF">DEH80_04680</name>
</gene>
<organism evidence="2 3">
    <name type="scientific">Abyssibacter profundi</name>
    <dbReference type="NCBI Taxonomy" id="2182787"/>
    <lineage>
        <taxon>Bacteria</taxon>
        <taxon>Pseudomonadati</taxon>
        <taxon>Pseudomonadota</taxon>
        <taxon>Gammaproteobacteria</taxon>
        <taxon>Chromatiales</taxon>
        <taxon>Oceanococcaceae</taxon>
        <taxon>Abyssibacter</taxon>
    </lineage>
</organism>
<evidence type="ECO:0000313" key="2">
    <source>
        <dbReference type="EMBL" id="PWN56732.1"/>
    </source>
</evidence>